<dbReference type="AlphaFoldDB" id="A0A4Y2TQK9"/>
<dbReference type="Proteomes" id="UP000499080">
    <property type="component" value="Unassembled WGS sequence"/>
</dbReference>
<sequence length="127" mass="14434">MESLSACESVRKVYRVLCEGVRESSECREGKYGKFTECLCERYESLECSVKAYGKFRGSVKAYGKFYRVPVKEYQSDVLETLLTKDLPERRSAKSGKSSAVPERVRATRVSLRQCLSGVRAKLLSNR</sequence>
<organism evidence="1 2">
    <name type="scientific">Araneus ventricosus</name>
    <name type="common">Orbweaver spider</name>
    <name type="synonym">Epeira ventricosa</name>
    <dbReference type="NCBI Taxonomy" id="182803"/>
    <lineage>
        <taxon>Eukaryota</taxon>
        <taxon>Metazoa</taxon>
        <taxon>Ecdysozoa</taxon>
        <taxon>Arthropoda</taxon>
        <taxon>Chelicerata</taxon>
        <taxon>Arachnida</taxon>
        <taxon>Araneae</taxon>
        <taxon>Araneomorphae</taxon>
        <taxon>Entelegynae</taxon>
        <taxon>Araneoidea</taxon>
        <taxon>Araneidae</taxon>
        <taxon>Araneus</taxon>
    </lineage>
</organism>
<protein>
    <submittedName>
        <fullName evidence="1">Uncharacterized protein</fullName>
    </submittedName>
</protein>
<evidence type="ECO:0000313" key="2">
    <source>
        <dbReference type="Proteomes" id="UP000499080"/>
    </source>
</evidence>
<keyword evidence="2" id="KW-1185">Reference proteome</keyword>
<accession>A0A4Y2TQK9</accession>
<dbReference type="EMBL" id="BGPR01029719">
    <property type="protein sequence ID" value="GBO01690.1"/>
    <property type="molecule type" value="Genomic_DNA"/>
</dbReference>
<comment type="caution">
    <text evidence="1">The sequence shown here is derived from an EMBL/GenBank/DDBJ whole genome shotgun (WGS) entry which is preliminary data.</text>
</comment>
<proteinExistence type="predicted"/>
<reference evidence="1 2" key="1">
    <citation type="journal article" date="2019" name="Sci. Rep.">
        <title>Orb-weaving spider Araneus ventricosus genome elucidates the spidroin gene catalogue.</title>
        <authorList>
            <person name="Kono N."/>
            <person name="Nakamura H."/>
            <person name="Ohtoshi R."/>
            <person name="Moran D.A.P."/>
            <person name="Shinohara A."/>
            <person name="Yoshida Y."/>
            <person name="Fujiwara M."/>
            <person name="Mori M."/>
            <person name="Tomita M."/>
            <person name="Arakawa K."/>
        </authorList>
    </citation>
    <scope>NUCLEOTIDE SEQUENCE [LARGE SCALE GENOMIC DNA]</scope>
</reference>
<gene>
    <name evidence="1" type="ORF">AVEN_192580_1</name>
</gene>
<name>A0A4Y2TQK9_ARAVE</name>
<evidence type="ECO:0000313" key="1">
    <source>
        <dbReference type="EMBL" id="GBO01690.1"/>
    </source>
</evidence>